<dbReference type="InterPro" id="IPR036291">
    <property type="entry name" value="NAD(P)-bd_dom_sf"/>
</dbReference>
<dbReference type="InterPro" id="IPR004889">
    <property type="entry name" value="HMD_C"/>
</dbReference>
<dbReference type="EMBL" id="CP009149">
    <property type="protein sequence ID" value="AIJ06025.1"/>
    <property type="molecule type" value="Genomic_DNA"/>
</dbReference>
<dbReference type="STRING" id="1301915.JH146_1183"/>
<dbReference type="Pfam" id="PF22616">
    <property type="entry name" value="HMD_N"/>
    <property type="match status" value="1"/>
</dbReference>
<proteinExistence type="inferred from homology"/>
<dbReference type="Proteomes" id="UP000028781">
    <property type="component" value="Chromosome"/>
</dbReference>
<dbReference type="InterPro" id="IPR010063">
    <property type="entry name" value="HMDII/III"/>
</dbReference>
<dbReference type="InterPro" id="IPR024190">
    <property type="entry name" value="METHMP_Hmd"/>
</dbReference>
<evidence type="ECO:0000259" key="4">
    <source>
        <dbReference type="Pfam" id="PF22616"/>
    </source>
</evidence>
<dbReference type="NCBIfam" id="NF009208">
    <property type="entry name" value="PRK12557.1"/>
    <property type="match status" value="1"/>
</dbReference>
<evidence type="ECO:0000256" key="2">
    <source>
        <dbReference type="ARBA" id="ARBA00023002"/>
    </source>
</evidence>
<protein>
    <submittedName>
        <fullName evidence="5">H(2)-dependent methylenetetrahydromethanopterin dehydrogenase-like protein</fullName>
    </submittedName>
</protein>
<dbReference type="InterPro" id="IPR055205">
    <property type="entry name" value="HMD_N"/>
</dbReference>
<dbReference type="SUPFAM" id="SSF51735">
    <property type="entry name" value="NAD(P)-binding Rossmann-fold domains"/>
    <property type="match status" value="1"/>
</dbReference>
<keyword evidence="2" id="KW-0560">Oxidoreductase</keyword>
<dbReference type="HOGENOM" id="CLU_069755_0_0_2"/>
<evidence type="ECO:0000313" key="5">
    <source>
        <dbReference type="EMBL" id="AIJ06025.1"/>
    </source>
</evidence>
<comment type="similarity">
    <text evidence="1">Belongs to the HMD family.</text>
</comment>
<dbReference type="SUPFAM" id="SSF48179">
    <property type="entry name" value="6-phosphogluconate dehydrogenase C-terminal domain-like"/>
    <property type="match status" value="1"/>
</dbReference>
<dbReference type="OrthoDB" id="70340at2157"/>
<dbReference type="PIRSF" id="PIRSF016158">
    <property type="entry name" value="HMD"/>
    <property type="match status" value="1"/>
</dbReference>
<dbReference type="PIRSF" id="PIRSF500166">
    <property type="entry name" value="HMDII_III"/>
    <property type="match status" value="1"/>
</dbReference>
<dbReference type="InterPro" id="IPR038182">
    <property type="entry name" value="HMD_C_sf"/>
</dbReference>
<dbReference type="AlphaFoldDB" id="A0A076LC64"/>
<evidence type="ECO:0000259" key="3">
    <source>
        <dbReference type="Pfam" id="PF03201"/>
    </source>
</evidence>
<evidence type="ECO:0000313" key="6">
    <source>
        <dbReference type="Proteomes" id="UP000028781"/>
    </source>
</evidence>
<sequence>MKISVYGAGNQKLYLEKLKVPEKFGGEPPYGGSRMAIEFAKAGHDVVLAEPNKDIMSDDLWKKVEDAGVKVVSDDIEAAKHGEVHILFTPFGKITFNIVKTIIEHVPENSVICNTCTLPTPVLYRSLEGILRLKRKDVGISSMHPTGVPGTPSQKYYTIAGKALEGKEYAAEEQINKLVELVKSIGKIPYVAPADIVPAVADMGSLVTAVALVGVLDHYRVGRELINAPKDMIEKQILVSLQTIASIIETSGIEGLMKVLDKDALITSAKNMLIDERQKDLDLALKIIEEFDKSTIGEKDVNQTYLVAPQALIKEAVSLIGQSAVEGMIRRSSNKLFE</sequence>
<dbReference type="Gene3D" id="3.40.50.720">
    <property type="entry name" value="NAD(P)-binding Rossmann-like Domain"/>
    <property type="match status" value="1"/>
</dbReference>
<keyword evidence="6" id="KW-1185">Reference proteome</keyword>
<dbReference type="Gene3D" id="1.20.120.1300">
    <property type="entry name" value="Hmd, C-terminal helical subdomain"/>
    <property type="match status" value="1"/>
</dbReference>
<dbReference type="KEGG" id="mjh:JH146_1183"/>
<reference evidence="5 6" key="1">
    <citation type="journal article" date="2015" name="Int. J. Syst. Evol. Microbiol.">
        <title>M ethanocaldococcus bathoardescens sp. nov., a hyperthermophilic methanogen isolated from a volcanically active deep-sea hydrothermal vent.</title>
        <authorList>
            <person name="Stewart L.C."/>
            <person name="Jung J.H."/>
            <person name="Kim Y.T."/>
            <person name="Kwon S.W."/>
            <person name="Park C.S."/>
            <person name="Holden J.F."/>
        </authorList>
    </citation>
    <scope>NUCLEOTIDE SEQUENCE [LARGE SCALE GENOMIC DNA]</scope>
    <source>
        <strain evidence="5 6">JH146</strain>
    </source>
</reference>
<dbReference type="NCBIfam" id="TIGR01724">
    <property type="entry name" value="hmd_rel"/>
    <property type="match status" value="1"/>
</dbReference>
<name>A0A076LC64_9EURY</name>
<dbReference type="RefSeq" id="WP_048202149.1">
    <property type="nucleotide sequence ID" value="NZ_CP009149.1"/>
</dbReference>
<dbReference type="Pfam" id="PF03201">
    <property type="entry name" value="HMD"/>
    <property type="match status" value="1"/>
</dbReference>
<feature type="domain" description="5,10-methenyltetrahydromethanopterin hydrogenase N-terminal" evidence="4">
    <location>
        <begin position="63"/>
        <end position="184"/>
    </location>
</feature>
<organism evidence="5 6">
    <name type="scientific">Methanocaldococcus bathoardescens</name>
    <dbReference type="NCBI Taxonomy" id="1301915"/>
    <lineage>
        <taxon>Archaea</taxon>
        <taxon>Methanobacteriati</taxon>
        <taxon>Methanobacteriota</taxon>
        <taxon>Methanomada group</taxon>
        <taxon>Methanococci</taxon>
        <taxon>Methanococcales</taxon>
        <taxon>Methanocaldococcaceae</taxon>
        <taxon>Methanocaldococcus</taxon>
    </lineage>
</organism>
<evidence type="ECO:0000256" key="1">
    <source>
        <dbReference type="ARBA" id="ARBA00008890"/>
    </source>
</evidence>
<accession>A0A076LC64</accession>
<gene>
    <name evidence="5" type="ORF">JH146_1183</name>
</gene>
<dbReference type="GO" id="GO:0016491">
    <property type="term" value="F:oxidoreductase activity"/>
    <property type="evidence" value="ECO:0007669"/>
    <property type="project" value="UniProtKB-KW"/>
</dbReference>
<feature type="domain" description="H2-forming N5,N10-methylenetetrahydromethanopterin dehydrogenase C-terminal" evidence="3">
    <location>
        <begin position="194"/>
        <end position="289"/>
    </location>
</feature>
<dbReference type="InterPro" id="IPR008927">
    <property type="entry name" value="6-PGluconate_DH-like_C_sf"/>
</dbReference>
<dbReference type="GeneID" id="24891793"/>